<gene>
    <name evidence="8" type="ORF">Lalb_Chr25g0290171</name>
</gene>
<feature type="domain" description="SLC26A/SulP transporter" evidence="7">
    <location>
        <begin position="1"/>
        <end position="74"/>
    </location>
</feature>
<reference evidence="9" key="1">
    <citation type="journal article" date="2020" name="Nat. Commun.">
        <title>Genome sequence of the cluster root forming white lupin.</title>
        <authorList>
            <person name="Hufnagel B."/>
            <person name="Marques A."/>
            <person name="Soriano A."/>
            <person name="Marques L."/>
            <person name="Divol F."/>
            <person name="Doumas P."/>
            <person name="Sallet E."/>
            <person name="Mancinotti D."/>
            <person name="Carrere S."/>
            <person name="Marande W."/>
            <person name="Arribat S."/>
            <person name="Keller J."/>
            <person name="Huneau C."/>
            <person name="Blein T."/>
            <person name="Aime D."/>
            <person name="Laguerre M."/>
            <person name="Taylor J."/>
            <person name="Schubert V."/>
            <person name="Nelson M."/>
            <person name="Geu-Flores F."/>
            <person name="Crespi M."/>
            <person name="Gallardo-Guerrero K."/>
            <person name="Delaux P.-M."/>
            <person name="Salse J."/>
            <person name="Berges H."/>
            <person name="Guyot R."/>
            <person name="Gouzy J."/>
            <person name="Peret B."/>
        </authorList>
    </citation>
    <scope>NUCLEOTIDE SEQUENCE [LARGE SCALE GENOMIC DNA]</scope>
    <source>
        <strain evidence="9">cv. Amiga</strain>
    </source>
</reference>
<feature type="transmembrane region" description="Helical" evidence="5">
    <location>
        <begin position="43"/>
        <end position="66"/>
    </location>
</feature>
<dbReference type="OrthoDB" id="1696089at2759"/>
<keyword evidence="4 5" id="KW-0472">Membrane</keyword>
<evidence type="ECO:0000256" key="1">
    <source>
        <dbReference type="ARBA" id="ARBA00004141"/>
    </source>
</evidence>
<dbReference type="InterPro" id="IPR011547">
    <property type="entry name" value="SLC26A/SulP_dom"/>
</dbReference>
<evidence type="ECO:0000256" key="5">
    <source>
        <dbReference type="SAM" id="Phobius"/>
    </source>
</evidence>
<comment type="subcellular location">
    <subcellularLocation>
        <location evidence="1">Membrane</location>
        <topology evidence="1">Multi-pass membrane protein</topology>
    </subcellularLocation>
</comment>
<evidence type="ECO:0000256" key="2">
    <source>
        <dbReference type="ARBA" id="ARBA00022692"/>
    </source>
</evidence>
<protein>
    <submittedName>
        <fullName evidence="8">Putative SLC26A/SulP transporter</fullName>
    </submittedName>
</protein>
<dbReference type="Proteomes" id="UP000447434">
    <property type="component" value="Chromosome 25"/>
</dbReference>
<evidence type="ECO:0000313" key="8">
    <source>
        <dbReference type="EMBL" id="KAE9585554.1"/>
    </source>
</evidence>
<proteinExistence type="predicted"/>
<name>A0A6A4NDM5_LUPAL</name>
<evidence type="ECO:0000259" key="7">
    <source>
        <dbReference type="Pfam" id="PF00916"/>
    </source>
</evidence>
<comment type="caution">
    <text evidence="8">The sequence shown here is derived from an EMBL/GenBank/DDBJ whole genome shotgun (WGS) entry which is preliminary data.</text>
</comment>
<evidence type="ECO:0000256" key="3">
    <source>
        <dbReference type="ARBA" id="ARBA00022989"/>
    </source>
</evidence>
<dbReference type="GO" id="GO:0016020">
    <property type="term" value="C:membrane"/>
    <property type="evidence" value="ECO:0007669"/>
    <property type="project" value="UniProtKB-SubCell"/>
</dbReference>
<keyword evidence="9" id="KW-1185">Reference proteome</keyword>
<evidence type="ECO:0000256" key="6">
    <source>
        <dbReference type="SAM" id="SignalP"/>
    </source>
</evidence>
<keyword evidence="6" id="KW-0732">Signal</keyword>
<sequence>MSPLISVILGSLLVYFTHAEKHNIAVIGELKKGLNPPSVTDLVFGSPHMIIAIKTGVITGIIGLAASTFHISISF</sequence>
<dbReference type="Pfam" id="PF00916">
    <property type="entry name" value="Sulfate_transp"/>
    <property type="match status" value="1"/>
</dbReference>
<feature type="chain" id="PRO_5025542679" evidence="6">
    <location>
        <begin position="20"/>
        <end position="75"/>
    </location>
</feature>
<evidence type="ECO:0000313" key="9">
    <source>
        <dbReference type="Proteomes" id="UP000447434"/>
    </source>
</evidence>
<keyword evidence="3 5" id="KW-1133">Transmembrane helix</keyword>
<feature type="signal peptide" evidence="6">
    <location>
        <begin position="1"/>
        <end position="19"/>
    </location>
</feature>
<accession>A0A6A4NDM5</accession>
<evidence type="ECO:0000256" key="4">
    <source>
        <dbReference type="ARBA" id="ARBA00023136"/>
    </source>
</evidence>
<organism evidence="8 9">
    <name type="scientific">Lupinus albus</name>
    <name type="common">White lupine</name>
    <name type="synonym">Lupinus termis</name>
    <dbReference type="NCBI Taxonomy" id="3870"/>
    <lineage>
        <taxon>Eukaryota</taxon>
        <taxon>Viridiplantae</taxon>
        <taxon>Streptophyta</taxon>
        <taxon>Embryophyta</taxon>
        <taxon>Tracheophyta</taxon>
        <taxon>Spermatophyta</taxon>
        <taxon>Magnoliopsida</taxon>
        <taxon>eudicotyledons</taxon>
        <taxon>Gunneridae</taxon>
        <taxon>Pentapetalae</taxon>
        <taxon>rosids</taxon>
        <taxon>fabids</taxon>
        <taxon>Fabales</taxon>
        <taxon>Fabaceae</taxon>
        <taxon>Papilionoideae</taxon>
        <taxon>50 kb inversion clade</taxon>
        <taxon>genistoids sensu lato</taxon>
        <taxon>core genistoids</taxon>
        <taxon>Genisteae</taxon>
        <taxon>Lupinus</taxon>
    </lineage>
</organism>
<dbReference type="EMBL" id="WOCE01000025">
    <property type="protein sequence ID" value="KAE9585554.1"/>
    <property type="molecule type" value="Genomic_DNA"/>
</dbReference>
<dbReference type="AlphaFoldDB" id="A0A6A4NDM5"/>
<keyword evidence="2 5" id="KW-0812">Transmembrane</keyword>